<dbReference type="AlphaFoldDB" id="E3LC33"/>
<dbReference type="RefSeq" id="XP_003338527.2">
    <property type="nucleotide sequence ID" value="XM_003338479.2"/>
</dbReference>
<dbReference type="Pfam" id="PF13975">
    <property type="entry name" value="gag-asp_proteas"/>
    <property type="match status" value="1"/>
</dbReference>
<dbReference type="GO" id="GO:0006508">
    <property type="term" value="P:proteolysis"/>
    <property type="evidence" value="ECO:0007669"/>
    <property type="project" value="InterPro"/>
</dbReference>
<reference key="1">
    <citation type="submission" date="2007-01" db="EMBL/GenBank/DDBJ databases">
        <title>The Genome Sequence of Puccinia graminis f. sp. tritici Strain CRL 75-36-700-3.</title>
        <authorList>
            <consortium name="The Broad Institute Genome Sequencing Platform"/>
            <person name="Birren B."/>
            <person name="Lander E."/>
            <person name="Galagan J."/>
            <person name="Nusbaum C."/>
            <person name="Devon K."/>
            <person name="Cuomo C."/>
            <person name="Jaffe D."/>
            <person name="Butler J."/>
            <person name="Alvarez P."/>
            <person name="Gnerre S."/>
            <person name="Grabherr M."/>
            <person name="Mauceli E."/>
            <person name="Brockman W."/>
            <person name="Young S."/>
            <person name="LaButti K."/>
            <person name="Sykes S."/>
            <person name="DeCaprio D."/>
            <person name="Crawford M."/>
            <person name="Koehrsen M."/>
            <person name="Engels R."/>
            <person name="Montgomery P."/>
            <person name="Pearson M."/>
            <person name="Howarth C."/>
            <person name="Larson L."/>
            <person name="White J."/>
            <person name="Zeng Q."/>
            <person name="Kodira C."/>
            <person name="Yandava C."/>
            <person name="Alvarado L."/>
            <person name="O'Leary S."/>
            <person name="Szabo L."/>
            <person name="Dean R."/>
            <person name="Schein J."/>
        </authorList>
    </citation>
    <scope>NUCLEOTIDE SEQUENCE</scope>
    <source>
        <strain>CRL 75-36-700-3</strain>
    </source>
</reference>
<feature type="region of interest" description="Disordered" evidence="2">
    <location>
        <begin position="706"/>
        <end position="734"/>
    </location>
</feature>
<dbReference type="GO" id="GO:0004190">
    <property type="term" value="F:aspartic-type endopeptidase activity"/>
    <property type="evidence" value="ECO:0007669"/>
    <property type="project" value="InterPro"/>
</dbReference>
<dbReference type="SUPFAM" id="SSF50630">
    <property type="entry name" value="Acid proteases"/>
    <property type="match status" value="1"/>
</dbReference>
<proteinExistence type="predicted"/>
<feature type="region of interest" description="Disordered" evidence="2">
    <location>
        <begin position="139"/>
        <end position="158"/>
    </location>
</feature>
<dbReference type="InterPro" id="IPR021109">
    <property type="entry name" value="Peptidase_aspartic_dom_sf"/>
</dbReference>
<organism evidence="4 5">
    <name type="scientific">Puccinia graminis f. sp. tritici (strain CRL 75-36-700-3 / race SCCL)</name>
    <name type="common">Black stem rust fungus</name>
    <dbReference type="NCBI Taxonomy" id="418459"/>
    <lineage>
        <taxon>Eukaryota</taxon>
        <taxon>Fungi</taxon>
        <taxon>Dikarya</taxon>
        <taxon>Basidiomycota</taxon>
        <taxon>Pucciniomycotina</taxon>
        <taxon>Pucciniomycetes</taxon>
        <taxon>Pucciniales</taxon>
        <taxon>Pucciniaceae</taxon>
        <taxon>Puccinia</taxon>
    </lineage>
</organism>
<feature type="compositionally biased region" description="Basic and acidic residues" evidence="2">
    <location>
        <begin position="146"/>
        <end position="158"/>
    </location>
</feature>
<gene>
    <name evidence="4" type="ORF">PGTG_20145</name>
</gene>
<dbReference type="PROSITE" id="PS50175">
    <property type="entry name" value="ASP_PROT_RETROV"/>
    <property type="match status" value="1"/>
</dbReference>
<dbReference type="OrthoDB" id="2506366at2759"/>
<feature type="compositionally biased region" description="Basic and acidic residues" evidence="2">
    <location>
        <begin position="380"/>
        <end position="393"/>
    </location>
</feature>
<feature type="compositionally biased region" description="Polar residues" evidence="2">
    <location>
        <begin position="317"/>
        <end position="336"/>
    </location>
</feature>
<dbReference type="KEGG" id="pgr:PGTG_20145"/>
<reference evidence="5" key="2">
    <citation type="journal article" date="2011" name="Proc. Natl. Acad. Sci. U.S.A.">
        <title>Obligate biotrophy features unraveled by the genomic analysis of rust fungi.</title>
        <authorList>
            <person name="Duplessis S."/>
            <person name="Cuomo C.A."/>
            <person name="Lin Y.-C."/>
            <person name="Aerts A."/>
            <person name="Tisserant E."/>
            <person name="Veneault-Fourrey C."/>
            <person name="Joly D.L."/>
            <person name="Hacquard S."/>
            <person name="Amselem J."/>
            <person name="Cantarel B.L."/>
            <person name="Chiu R."/>
            <person name="Coutinho P.M."/>
            <person name="Feau N."/>
            <person name="Field M."/>
            <person name="Frey P."/>
            <person name="Gelhaye E."/>
            <person name="Goldberg J."/>
            <person name="Grabherr M.G."/>
            <person name="Kodira C.D."/>
            <person name="Kohler A."/>
            <person name="Kuees U."/>
            <person name="Lindquist E.A."/>
            <person name="Lucas S.M."/>
            <person name="Mago R."/>
            <person name="Mauceli E."/>
            <person name="Morin E."/>
            <person name="Murat C."/>
            <person name="Pangilinan J.L."/>
            <person name="Park R."/>
            <person name="Pearson M."/>
            <person name="Quesneville H."/>
            <person name="Rouhier N."/>
            <person name="Sakthikumar S."/>
            <person name="Salamov A.A."/>
            <person name="Schmutz J."/>
            <person name="Selles B."/>
            <person name="Shapiro H."/>
            <person name="Tanguay P."/>
            <person name="Tuskan G.A."/>
            <person name="Henrissat B."/>
            <person name="Van de Peer Y."/>
            <person name="Rouze P."/>
            <person name="Ellis J.G."/>
            <person name="Dodds P.N."/>
            <person name="Schein J.E."/>
            <person name="Zhong S."/>
            <person name="Hamelin R.C."/>
            <person name="Grigoriev I.V."/>
            <person name="Szabo L.J."/>
            <person name="Martin F."/>
        </authorList>
    </citation>
    <scope>NUCLEOTIDE SEQUENCE [LARGE SCALE GENOMIC DNA]</scope>
    <source>
        <strain evidence="5">CRL 75-36-700-3 / race SCCL</strain>
    </source>
</reference>
<evidence type="ECO:0000313" key="5">
    <source>
        <dbReference type="Proteomes" id="UP000008783"/>
    </source>
</evidence>
<protein>
    <recommendedName>
        <fullName evidence="3">Peptidase A2 domain-containing protein</fullName>
    </recommendedName>
</protein>
<evidence type="ECO:0000313" key="4">
    <source>
        <dbReference type="EMBL" id="EFP94108.2"/>
    </source>
</evidence>
<keyword evidence="1" id="KW-0378">Hydrolase</keyword>
<evidence type="ECO:0000256" key="1">
    <source>
        <dbReference type="ARBA" id="ARBA00022801"/>
    </source>
</evidence>
<evidence type="ECO:0000259" key="3">
    <source>
        <dbReference type="PROSITE" id="PS50175"/>
    </source>
</evidence>
<dbReference type="InterPro" id="IPR034122">
    <property type="entry name" value="Retropepsin-like_bacterial"/>
</dbReference>
<dbReference type="HOGENOM" id="CLU_377733_0_0_1"/>
<dbReference type="GeneID" id="10535887"/>
<dbReference type="Proteomes" id="UP000008783">
    <property type="component" value="Unassembled WGS sequence"/>
</dbReference>
<name>E3LC33_PUCGT</name>
<dbReference type="Gene3D" id="2.40.70.10">
    <property type="entry name" value="Acid Proteases"/>
    <property type="match status" value="1"/>
</dbReference>
<keyword evidence="5" id="KW-1185">Reference proteome</keyword>
<dbReference type="EMBL" id="DS178442">
    <property type="protein sequence ID" value="EFP94108.2"/>
    <property type="molecule type" value="Genomic_DNA"/>
</dbReference>
<accession>E3LC33</accession>
<sequence>MEGHETGDWELLKKELTRKWGRATPFRKYREDAIPRLVQKAQEGQGIKTRLEYRKFVGELEEMTDYFTRMGYSHLNPDSGNPLWSALSAELKKEVTKELAHAKKLKKTKDGRNIIPELDILKEYVELALIIIYFDEDEPQTTSSDSTKKKVKIQDPSETEELKETIKKLNNSLEYQARAAPPHLNRPSSPGFGDTRPHFTAVECFYCKEKHMLSQCEAYTQDMQDRRMFRYQGVYYYPNRQPIVVDKDCSVKEMVTRFHDEQSNSRTENTAVQESTSAVIEVEEWGSWLPPQANISEEELQNNIGFGLRKSQRIQDKNPQASSQPMPVKTQESVSKTPPPNQEAIKPPTRRKSFPGSWLEEEELEEEESSKQKSTGPSRENPKQSREELRAKEITIEPLDKSIRNKFFKQTYTLTLEEIVKIAPQFLQGLQESRPEYDVSEKKANNVELHCSTGLGTSENEEERGLTYACPVGMVDMTINKRKIRTLVDTGAEMNIIPDTLADQLGLVTTEIFMRLKGIGGHVTPIVGLAENIPVNVLELSHQKGEVLSFPDSARRRVCIPICLPDSPGWHKEPPALRQNCSFQVVDWNLFDQIDTVGPQDKNTTVIEWDQLEGLEETLFSSVVVKSENSQSKEDNFLGSYLYGFQTQDELWEDDPWNMHRLEAVDWEKELGAATLTPEEQKQTDKQLADAEAAWAAEPIDVDSKTYSTELTYPRRRETHKTGLKSYPEGSRTH</sequence>
<dbReference type="InParanoid" id="E3LC33"/>
<dbReference type="InterPro" id="IPR001995">
    <property type="entry name" value="Peptidase_A2_cat"/>
</dbReference>
<feature type="compositionally biased region" description="Acidic residues" evidence="2">
    <location>
        <begin position="359"/>
        <end position="368"/>
    </location>
</feature>
<evidence type="ECO:0000256" key="2">
    <source>
        <dbReference type="SAM" id="MobiDB-lite"/>
    </source>
</evidence>
<dbReference type="VEuPathDB" id="FungiDB:PGTG_20145"/>
<dbReference type="CDD" id="cd05483">
    <property type="entry name" value="retropepsin_like_bacteria"/>
    <property type="match status" value="1"/>
</dbReference>
<feature type="region of interest" description="Disordered" evidence="2">
    <location>
        <begin position="312"/>
        <end position="393"/>
    </location>
</feature>
<feature type="domain" description="Peptidase A2" evidence="3">
    <location>
        <begin position="484"/>
        <end position="521"/>
    </location>
</feature>